<sequence>MGAGASKISSSTDCPSPDCSPFLNWQFNLKESESTKVVGFRSLVATVKIQPSLDISLEVKAVEFLKSVHPLNQQSTDAFLSRLASSSNKYLTDIIQPMMLLISSPSQAITTAAMKMLRTLIIFCSPKNRLALFKADLIPQLITTLHPQSLPFAETEDIHACLISNITSSLWLSTPNVFLTIPSCLTIIEYDGSLPPYLSFMRDSQREWNRKRGEPRQMGKIAQRMLRMEGFDDVIEEKLRNDRKTYGRLVVARSIEWNNLHGMNLPLLE</sequence>
<proteinExistence type="predicted"/>
<name>A0ABQ9WXC0_9EUKA</name>
<dbReference type="Proteomes" id="UP001281761">
    <property type="component" value="Unassembled WGS sequence"/>
</dbReference>
<keyword evidence="2" id="KW-1185">Reference proteome</keyword>
<dbReference type="InterPro" id="IPR016024">
    <property type="entry name" value="ARM-type_fold"/>
</dbReference>
<dbReference type="SUPFAM" id="SSF48371">
    <property type="entry name" value="ARM repeat"/>
    <property type="match status" value="1"/>
</dbReference>
<reference evidence="1 2" key="1">
    <citation type="journal article" date="2022" name="bioRxiv">
        <title>Genomics of Preaxostyla Flagellates Illuminates Evolutionary Transitions and the Path Towards Mitochondrial Loss.</title>
        <authorList>
            <person name="Novak L.V.F."/>
            <person name="Treitli S.C."/>
            <person name="Pyrih J."/>
            <person name="Halakuc P."/>
            <person name="Pipaliya S.V."/>
            <person name="Vacek V."/>
            <person name="Brzon O."/>
            <person name="Soukal P."/>
            <person name="Eme L."/>
            <person name="Dacks J.B."/>
            <person name="Karnkowska A."/>
            <person name="Elias M."/>
            <person name="Hampl V."/>
        </authorList>
    </citation>
    <scope>NUCLEOTIDE SEQUENCE [LARGE SCALE GENOMIC DNA]</scope>
    <source>
        <strain evidence="1">NAU3</strain>
        <tissue evidence="1">Gut</tissue>
    </source>
</reference>
<organism evidence="1 2">
    <name type="scientific">Blattamonas nauphoetae</name>
    <dbReference type="NCBI Taxonomy" id="2049346"/>
    <lineage>
        <taxon>Eukaryota</taxon>
        <taxon>Metamonada</taxon>
        <taxon>Preaxostyla</taxon>
        <taxon>Oxymonadida</taxon>
        <taxon>Blattamonas</taxon>
    </lineage>
</organism>
<comment type="caution">
    <text evidence="1">The sequence shown here is derived from an EMBL/GenBank/DDBJ whole genome shotgun (WGS) entry which is preliminary data.</text>
</comment>
<dbReference type="Gene3D" id="1.25.10.10">
    <property type="entry name" value="Leucine-rich Repeat Variant"/>
    <property type="match status" value="1"/>
</dbReference>
<gene>
    <name evidence="1" type="ORF">BLNAU_20962</name>
</gene>
<protein>
    <submittedName>
        <fullName evidence="1">Uncharacterized protein</fullName>
    </submittedName>
</protein>
<accession>A0ABQ9WXC0</accession>
<dbReference type="InterPro" id="IPR011989">
    <property type="entry name" value="ARM-like"/>
</dbReference>
<evidence type="ECO:0000313" key="2">
    <source>
        <dbReference type="Proteomes" id="UP001281761"/>
    </source>
</evidence>
<dbReference type="EMBL" id="JARBJD010000313">
    <property type="protein sequence ID" value="KAK2944130.1"/>
    <property type="molecule type" value="Genomic_DNA"/>
</dbReference>
<evidence type="ECO:0000313" key="1">
    <source>
        <dbReference type="EMBL" id="KAK2944130.1"/>
    </source>
</evidence>